<protein>
    <submittedName>
        <fullName evidence="1">Uncharacterized protein</fullName>
    </submittedName>
</protein>
<evidence type="ECO:0000313" key="2">
    <source>
        <dbReference type="Proteomes" id="UP000008075"/>
    </source>
</evidence>
<name>D3VEC3_XENNA</name>
<sequence>MRENFTAEKMLPIVTEFYAAVPSNDKNYPQFIADPFIPVTFQMTQSK</sequence>
<accession>D3VEC3</accession>
<reference evidence="1 2" key="1">
    <citation type="journal article" date="2011" name="PLoS ONE">
        <title>The entomopathogenic bacterial endosymbionts xenorhabdus and photorhabdus: convergent lifestyles from divergent genomes.</title>
        <authorList>
            <person name="Chaston J.M."/>
            <person name="Suen G."/>
            <person name="Tucker S.L."/>
            <person name="Andersen A.W."/>
            <person name="Bhasin A."/>
            <person name="Bode E."/>
            <person name="Bode H.B."/>
            <person name="Brachmann A.O."/>
            <person name="Cowles C.E."/>
            <person name="Cowles K.N."/>
            <person name="Darby C."/>
            <person name="de Leon L."/>
            <person name="Drace K."/>
            <person name="Du Z."/>
            <person name="Givaudan A."/>
            <person name="Herbert Tran E.E."/>
            <person name="Jewell K.A."/>
            <person name="Knack J.J."/>
            <person name="Krasomil-Osterfeld K.C."/>
            <person name="Kukor R."/>
            <person name="Lanois A."/>
            <person name="Latreille P."/>
            <person name="Leimgruber N.K."/>
            <person name="Lipke C.M."/>
            <person name="Liu R."/>
            <person name="Lu X."/>
            <person name="Martens E.C."/>
            <person name="Marri P.R."/>
            <person name="Medigue C."/>
            <person name="Menard M.L."/>
            <person name="Miller N.M."/>
            <person name="Morales-Soto N."/>
            <person name="Norton S."/>
            <person name="Ogier J.C."/>
            <person name="Orchard S.S."/>
            <person name="Park D."/>
            <person name="Park Y."/>
            <person name="Qurollo B.A."/>
            <person name="Sugar D.R."/>
            <person name="Richards G.R."/>
            <person name="Rouy Z."/>
            <person name="Slominski B."/>
            <person name="Slominski K."/>
            <person name="Snyder H."/>
            <person name="Tjaden B.C."/>
            <person name="van der Hoeven R."/>
            <person name="Welch R.D."/>
            <person name="Wheeler C."/>
            <person name="Xiang B."/>
            <person name="Barbazuk B."/>
            <person name="Gaudriault S."/>
            <person name="Goodner B."/>
            <person name="Slater S.C."/>
            <person name="Forst S."/>
            <person name="Goldman B.S."/>
            <person name="Goodrich-Blair H."/>
        </authorList>
    </citation>
    <scope>NUCLEOTIDE SEQUENCE [LARGE SCALE GENOMIC DNA]</scope>
    <source>
        <strain evidence="2">ATCC 19061 / DSM 3370 / CCUG 14189 / LMG 1036 / NCIMB 9965 / AN6</strain>
    </source>
</reference>
<gene>
    <name evidence="1" type="ordered locus">XNC1_4352</name>
</gene>
<dbReference type="KEGG" id="xne:XNC1_4352"/>
<organism evidence="1 2">
    <name type="scientific">Xenorhabdus nematophila (strain ATCC 19061 / DSM 3370 / CCUG 14189 / LMG 1036 / NCIMB 9965 / AN6)</name>
    <dbReference type="NCBI Taxonomy" id="406817"/>
    <lineage>
        <taxon>Bacteria</taxon>
        <taxon>Pseudomonadati</taxon>
        <taxon>Pseudomonadota</taxon>
        <taxon>Gammaproteobacteria</taxon>
        <taxon>Enterobacterales</taxon>
        <taxon>Morganellaceae</taxon>
        <taxon>Xenorhabdus</taxon>
    </lineage>
</organism>
<proteinExistence type="predicted"/>
<dbReference type="Proteomes" id="UP000008075">
    <property type="component" value="Chromosome"/>
</dbReference>
<dbReference type="HOGENOM" id="CLU_3174929_0_0_6"/>
<dbReference type="EMBL" id="FN667742">
    <property type="protein sequence ID" value="CBJ92374.1"/>
    <property type="molecule type" value="Genomic_DNA"/>
</dbReference>
<keyword evidence="2" id="KW-1185">Reference proteome</keyword>
<evidence type="ECO:0000313" key="1">
    <source>
        <dbReference type="EMBL" id="CBJ92374.1"/>
    </source>
</evidence>
<dbReference type="AlphaFoldDB" id="D3VEC3"/>